<feature type="transmembrane region" description="Helical" evidence="1">
    <location>
        <begin position="129"/>
        <end position="154"/>
    </location>
</feature>
<dbReference type="InterPro" id="IPR021840">
    <property type="entry name" value="DUF3433"/>
</dbReference>
<reference evidence="2" key="2">
    <citation type="submission" date="2020-02" db="EMBL/GenBank/DDBJ databases">
        <authorList>
            <person name="Gilchrist C.L.M."/>
            <person name="Chooi Y.-H."/>
        </authorList>
    </citation>
    <scope>NUCLEOTIDE SEQUENCE</scope>
    <source>
        <strain evidence="2">MST-FP2251</strain>
    </source>
</reference>
<keyword evidence="1" id="KW-0472">Membrane</keyword>
<accession>A0AAD4GTR3</accession>
<dbReference type="Proteomes" id="UP001194746">
    <property type="component" value="Unassembled WGS sequence"/>
</dbReference>
<dbReference type="PANTHER" id="PTHR37544:SF1">
    <property type="entry name" value="PHOSPHORIBOSYLAMINOIMIDAZOLE-SUCCINOCARBOXAMIDE SYNTHASE"/>
    <property type="match status" value="1"/>
</dbReference>
<protein>
    <submittedName>
        <fullName evidence="2">Uncharacterized protein</fullName>
    </submittedName>
</protein>
<dbReference type="PANTHER" id="PTHR37544">
    <property type="entry name" value="SPRAY-RELATED"/>
    <property type="match status" value="1"/>
</dbReference>
<feature type="transmembrane region" description="Helical" evidence="1">
    <location>
        <begin position="642"/>
        <end position="662"/>
    </location>
</feature>
<feature type="transmembrane region" description="Helical" evidence="1">
    <location>
        <begin position="1164"/>
        <end position="1184"/>
    </location>
</feature>
<feature type="transmembrane region" description="Helical" evidence="1">
    <location>
        <begin position="60"/>
        <end position="80"/>
    </location>
</feature>
<keyword evidence="1" id="KW-1133">Transmembrane helix</keyword>
<keyword evidence="1" id="KW-0812">Transmembrane</keyword>
<keyword evidence="3" id="KW-1185">Reference proteome</keyword>
<evidence type="ECO:0000313" key="2">
    <source>
        <dbReference type="EMBL" id="KAF9888972.1"/>
    </source>
</evidence>
<reference evidence="2" key="1">
    <citation type="journal article" date="2019" name="Beilstein J. Org. Chem.">
        <title>Nanangenines: drimane sesquiterpenoids as the dominant metabolite cohort of a novel Australian fungus, Aspergillus nanangensis.</title>
        <authorList>
            <person name="Lacey H.J."/>
            <person name="Gilchrist C.L.M."/>
            <person name="Crombie A."/>
            <person name="Kalaitzis J.A."/>
            <person name="Vuong D."/>
            <person name="Rutledge P.J."/>
            <person name="Turner P."/>
            <person name="Pitt J.I."/>
            <person name="Lacey E."/>
            <person name="Chooi Y.H."/>
            <person name="Piggott A.M."/>
        </authorList>
    </citation>
    <scope>NUCLEOTIDE SEQUENCE</scope>
    <source>
        <strain evidence="2">MST-FP2251</strain>
    </source>
</reference>
<feature type="transmembrane region" description="Helical" evidence="1">
    <location>
        <begin position="674"/>
        <end position="695"/>
    </location>
</feature>
<evidence type="ECO:0000313" key="3">
    <source>
        <dbReference type="Proteomes" id="UP001194746"/>
    </source>
</evidence>
<feature type="transmembrane region" description="Helical" evidence="1">
    <location>
        <begin position="26"/>
        <end position="48"/>
    </location>
</feature>
<name>A0AAD4GTR3_ASPNN</name>
<proteinExistence type="predicted"/>
<feature type="transmembrane region" description="Helical" evidence="1">
    <location>
        <begin position="1290"/>
        <end position="1307"/>
    </location>
</feature>
<gene>
    <name evidence="2" type="ORF">FE257_008142</name>
</gene>
<dbReference type="Pfam" id="PF11915">
    <property type="entry name" value="DUF3433"/>
    <property type="match status" value="1"/>
</dbReference>
<organism evidence="2 3">
    <name type="scientific">Aspergillus nanangensis</name>
    <dbReference type="NCBI Taxonomy" id="2582783"/>
    <lineage>
        <taxon>Eukaryota</taxon>
        <taxon>Fungi</taxon>
        <taxon>Dikarya</taxon>
        <taxon>Ascomycota</taxon>
        <taxon>Pezizomycotina</taxon>
        <taxon>Eurotiomycetes</taxon>
        <taxon>Eurotiomycetidae</taxon>
        <taxon>Eurotiales</taxon>
        <taxon>Aspergillaceae</taxon>
        <taxon>Aspergillus</taxon>
        <taxon>Aspergillus subgen. Circumdati</taxon>
    </lineage>
</organism>
<evidence type="ECO:0000256" key="1">
    <source>
        <dbReference type="SAM" id="Phobius"/>
    </source>
</evidence>
<feature type="transmembrane region" description="Helical" evidence="1">
    <location>
        <begin position="497"/>
        <end position="514"/>
    </location>
</feature>
<comment type="caution">
    <text evidence="2">The sequence shown here is derived from an EMBL/GenBank/DDBJ whole genome shotgun (WGS) entry which is preliminary data.</text>
</comment>
<dbReference type="EMBL" id="VCAU01000041">
    <property type="protein sequence ID" value="KAF9888972.1"/>
    <property type="molecule type" value="Genomic_DNA"/>
</dbReference>
<sequence>MRYTSIFNKTGARRPKEWVPPMLKPLALISLAMCSFGIIVALEILRHYTIARVLSPNNQGILFSARYLPTLAIIALGYIVKGVASDLKKVTPWANMSGKWASSSHSVLLDYINALEIVAVFSAMRRKDWAVFIGLLCAFICGALVPLANAVAYVDLFAPRNITATFIQTSRFRFDNSPLVMGNDSLTIPWNSTGTEPYARAISQHLGDTPRTLWTTGNYIFDQFSVPSIPNATATAEVNAISAALDCQPLRYSPIKGGTRFAANPDDLEAAGCNMPLEITTAVYAAGSFSWLNITQCSNHEEHDMRILAISLFHFRRPDGTLYYDSSSITGLICSPQFTSQRANLSVNSTNSEITAFSVSSEPQPLDIKTSTEALWIYLRNPLDSETQDIFGRGQLDGVRGMYNPGTRPVANMPNITSAMVFGLEARDPFMQVALYGYPENTPIEHDIFQGKVTEFAGTVWAEVISFLARNRASNELPGNIVVTDERILLRTPVVRTFQALLAVLGILAIIFALRLRPKTVLEQDPGSLAAGSVILSASGAAVEKEMAKHALSSTQSMTTSLRSTRFMLRQRNAGQHPGVAIDLTQGPAEQEPVELVDMNRQNLGEAAYQPAPEHPDSDTSLANEAGLGGWRPLPLRLVSRVALEVAVVVVMIGLGIMLWLSDKHHGICVDTQVSSVALTLSTSTILVLFGYCFAGVDAAAQAQAPFNILRKRPNNQTIFTDDLTLLGRLSGLGSGWVNTTLFASAAAYILIIPVMKLVAAGLFSPISSQVVDLVSVQMDTSMTTHLENMNLEQTSNLSINLTPIIKRACDFAEWETNPVFGLHPRPGIVGNLVLDNLTAVVDTKNNISGGVIEARVPAIAVDIQCEPIPSSDFNLSISVPSGGEGILFKWACTTERCSGRQFQDGSLGSELPSYLGEVSLNMANASHGLQSNGLPASETEYSMFIADLTSLGGSTHSFRNMTPLPLSTDDTTLWATPDTLNVTLPTVIATNCRRNLTIVNVNATFTRPTPVGFEIGARLLPWRPVSVDVESIQYVRPFPDVQPDYFQPPRVELAMVGQSYDPNLVDGRLWSNSLWPARGSSQNFYELLAADAQYRVGNLSRLLSAPGLADSARQMYTAYCTQILSELRTVASNTSLAPSANQTVPARLVHSQLRVHQDAQTTYILLALLGTIACSALLVFYRFPGDAILPKEPGSIASRFSLLADSALVRQLRQEQVSEVNEIRKWREPAALGWWRDIPLTGSDTPDRSSTSTWRILKAADQTQLFLKSSRPSLESQKLQPTSYITSNLWAEMLILALIVYMALWLSRILRSPIWRIPEPKPQLLPDCPIVRVSPNEVYIYDPDLYLRFGQYPLR</sequence>